<evidence type="ECO:0000313" key="5">
    <source>
        <dbReference type="EMBL" id="QPT40769.1"/>
    </source>
</evidence>
<gene>
    <name evidence="5" type="primary">istB</name>
    <name evidence="5" type="ORF">I6G29_04115</name>
    <name evidence="6" type="ORF">NCTC11997_00873</name>
</gene>
<evidence type="ECO:0000256" key="3">
    <source>
        <dbReference type="ARBA" id="ARBA00022840"/>
    </source>
</evidence>
<protein>
    <submittedName>
        <fullName evidence="5">IS21-like element helper ATPase IstB</fullName>
    </submittedName>
    <submittedName>
        <fullName evidence="6">Transposase/IS protein</fullName>
    </submittedName>
</protein>
<dbReference type="EMBL" id="UGSB01000001">
    <property type="protein sequence ID" value="SUA52679.1"/>
    <property type="molecule type" value="Genomic_DNA"/>
</dbReference>
<accession>A0A378XCU7</accession>
<reference evidence="6 7" key="1">
    <citation type="submission" date="2018-06" db="EMBL/GenBank/DDBJ databases">
        <authorList>
            <consortium name="Pathogen Informatics"/>
            <person name="Doyle S."/>
        </authorList>
    </citation>
    <scope>NUCLEOTIDE SEQUENCE [LARGE SCALE GENOMIC DNA]</scope>
    <source>
        <strain evidence="6 7">NCTC11997</strain>
    </source>
</reference>
<dbReference type="SUPFAM" id="SSF52540">
    <property type="entry name" value="P-loop containing nucleoside triphosphate hydrolases"/>
    <property type="match status" value="1"/>
</dbReference>
<keyword evidence="3" id="KW-0067">ATP-binding</keyword>
<keyword evidence="2" id="KW-0547">Nucleotide-binding</keyword>
<dbReference type="PANTHER" id="PTHR30050">
    <property type="entry name" value="CHROMOSOMAL REPLICATION INITIATOR PROTEIN DNAA"/>
    <property type="match status" value="1"/>
</dbReference>
<dbReference type="CDD" id="cd00009">
    <property type="entry name" value="AAA"/>
    <property type="match status" value="1"/>
</dbReference>
<dbReference type="InterPro" id="IPR002611">
    <property type="entry name" value="IstB_ATP-bd"/>
</dbReference>
<dbReference type="InterPro" id="IPR028350">
    <property type="entry name" value="DNAC/IstB-like"/>
</dbReference>
<organism evidence="6 7">
    <name type="scientific">Oligella ureolytica</name>
    <dbReference type="NCBI Taxonomy" id="90244"/>
    <lineage>
        <taxon>Bacteria</taxon>
        <taxon>Pseudomonadati</taxon>
        <taxon>Pseudomonadota</taxon>
        <taxon>Betaproteobacteria</taxon>
        <taxon>Burkholderiales</taxon>
        <taxon>Alcaligenaceae</taxon>
        <taxon>Oligella</taxon>
    </lineage>
</organism>
<dbReference type="NCBIfam" id="NF038214">
    <property type="entry name" value="IS21_help_AAA"/>
    <property type="match status" value="1"/>
</dbReference>
<dbReference type="SMART" id="SM00382">
    <property type="entry name" value="AAA"/>
    <property type="match status" value="1"/>
</dbReference>
<name>A0A378XCU7_9BURK</name>
<dbReference type="AlphaFoldDB" id="A0A378XCU7"/>
<evidence type="ECO:0000313" key="6">
    <source>
        <dbReference type="EMBL" id="SUA52679.1"/>
    </source>
</evidence>
<evidence type="ECO:0000256" key="2">
    <source>
        <dbReference type="ARBA" id="ARBA00022741"/>
    </source>
</evidence>
<sequence>MNLQYDRIAEACRQLGLRAIAEAWTNLAEQHLKEEGTYGDFVEQLLQEELNAKTTRTQNTLLSFAALPSIKTIEAFDFAFSSGVPKDKINELSSLTFIARKENVVLLGPSGVGKTHLAIGLAYKAVMNQLKVRFITAADLMLHLKTANQQGKLKSFMSRIILAPKLLVIDEIGYLPFGREEANLFFNVVAKRYEKGSTILTSNLPFSQWAGTFADDATLTAAMLDRLLHHCHVVQASGESYRLKDKRKVGMLPIDSPR</sequence>
<dbReference type="OrthoDB" id="9773429at2"/>
<comment type="similarity">
    <text evidence="1">Belongs to the IS21/IS1162 putative ATP-binding protein family.</text>
</comment>
<dbReference type="EMBL" id="CP065725">
    <property type="protein sequence ID" value="QPT40769.1"/>
    <property type="molecule type" value="Genomic_DNA"/>
</dbReference>
<dbReference type="GO" id="GO:0005524">
    <property type="term" value="F:ATP binding"/>
    <property type="evidence" value="ECO:0007669"/>
    <property type="project" value="UniProtKB-KW"/>
</dbReference>
<proteinExistence type="inferred from homology"/>
<dbReference type="Proteomes" id="UP000254603">
    <property type="component" value="Unassembled WGS sequence"/>
</dbReference>
<feature type="domain" description="AAA+ ATPase" evidence="4">
    <location>
        <begin position="100"/>
        <end position="234"/>
    </location>
</feature>
<keyword evidence="8" id="KW-1185">Reference proteome</keyword>
<evidence type="ECO:0000313" key="7">
    <source>
        <dbReference type="Proteomes" id="UP000254603"/>
    </source>
</evidence>
<dbReference type="FunFam" id="3.40.50.300:FF:000606">
    <property type="entry name" value="IS100 transposase orfB"/>
    <property type="match status" value="1"/>
</dbReference>
<dbReference type="InterPro" id="IPR003593">
    <property type="entry name" value="AAA+_ATPase"/>
</dbReference>
<evidence type="ECO:0000259" key="4">
    <source>
        <dbReference type="SMART" id="SM00382"/>
    </source>
</evidence>
<dbReference type="Pfam" id="PF01695">
    <property type="entry name" value="IstB_IS21"/>
    <property type="match status" value="1"/>
</dbReference>
<dbReference type="NCBIfam" id="NF006616">
    <property type="entry name" value="PRK09183.1"/>
    <property type="match status" value="1"/>
</dbReference>
<dbReference type="RefSeq" id="WP_115062230.1">
    <property type="nucleotide sequence ID" value="NZ_CP065725.1"/>
</dbReference>
<evidence type="ECO:0000313" key="8">
    <source>
        <dbReference type="Proteomes" id="UP000594903"/>
    </source>
</evidence>
<dbReference type="PANTHER" id="PTHR30050:SF4">
    <property type="entry name" value="ATP-BINDING PROTEIN RV3427C IN INSERTION SEQUENCE-RELATED"/>
    <property type="match status" value="1"/>
</dbReference>
<dbReference type="PIRSF" id="PIRSF003073">
    <property type="entry name" value="DNAC_TnpB_IstB"/>
    <property type="match status" value="1"/>
</dbReference>
<dbReference type="InterPro" id="IPR047661">
    <property type="entry name" value="IstB"/>
</dbReference>
<dbReference type="GO" id="GO:0006260">
    <property type="term" value="P:DNA replication"/>
    <property type="evidence" value="ECO:0007669"/>
    <property type="project" value="TreeGrafter"/>
</dbReference>
<reference evidence="5 8" key="2">
    <citation type="submission" date="2020-12" db="EMBL/GenBank/DDBJ databases">
        <title>FDA dAtabase for Regulatory Grade micrObial Sequences (FDA-ARGOS): Supporting development and validation of Infectious Disease Dx tests.</title>
        <authorList>
            <person name="Sproer C."/>
            <person name="Gronow S."/>
            <person name="Severitt S."/>
            <person name="Schroder I."/>
            <person name="Tallon L."/>
            <person name="Sadzewicz L."/>
            <person name="Zhao X."/>
            <person name="Boylan J."/>
            <person name="Ott S."/>
            <person name="Bowen H."/>
            <person name="Vavikolanu K."/>
            <person name="Mehta A."/>
            <person name="Aluvathingal J."/>
            <person name="Nadendla S."/>
            <person name="Lowell S."/>
            <person name="Myers T."/>
            <person name="Yan Y."/>
            <person name="Sichtig H."/>
        </authorList>
    </citation>
    <scope>NUCLEOTIDE SEQUENCE [LARGE SCALE GENOMIC DNA]</scope>
    <source>
        <strain evidence="5 8">FDAARGOS_872</strain>
    </source>
</reference>
<dbReference type="Gene3D" id="3.40.50.300">
    <property type="entry name" value="P-loop containing nucleotide triphosphate hydrolases"/>
    <property type="match status" value="1"/>
</dbReference>
<evidence type="ECO:0000256" key="1">
    <source>
        <dbReference type="ARBA" id="ARBA00008059"/>
    </source>
</evidence>
<dbReference type="Proteomes" id="UP000594903">
    <property type="component" value="Chromosome"/>
</dbReference>
<dbReference type="InterPro" id="IPR027417">
    <property type="entry name" value="P-loop_NTPase"/>
</dbReference>